<dbReference type="PANTHER" id="PTHR11017">
    <property type="entry name" value="LEUCINE-RICH REPEAT-CONTAINING PROTEIN"/>
    <property type="match status" value="1"/>
</dbReference>
<dbReference type="InterPro" id="IPR058192">
    <property type="entry name" value="WHD_ROQ1-like"/>
</dbReference>
<reference evidence="5 6" key="1">
    <citation type="submission" date="2021-03" db="EMBL/GenBank/DDBJ databases">
        <authorList>
            <person name="King G.J."/>
            <person name="Bancroft I."/>
            <person name="Baten A."/>
            <person name="Bloomfield J."/>
            <person name="Borpatragohain P."/>
            <person name="He Z."/>
            <person name="Irish N."/>
            <person name="Irwin J."/>
            <person name="Liu K."/>
            <person name="Mauleon R.P."/>
            <person name="Moore J."/>
            <person name="Morris R."/>
            <person name="Ostergaard L."/>
            <person name="Wang B."/>
            <person name="Wells R."/>
        </authorList>
    </citation>
    <scope>NUCLEOTIDE SEQUENCE [LARGE SCALE GENOMIC DNA]</scope>
    <source>
        <strain evidence="5">R-o-18</strain>
        <tissue evidence="5">Leaf</tissue>
    </source>
</reference>
<evidence type="ECO:0000313" key="5">
    <source>
        <dbReference type="EMBL" id="KAG5375003.1"/>
    </source>
</evidence>
<dbReference type="Proteomes" id="UP000823674">
    <property type="component" value="Chromosome A10"/>
</dbReference>
<dbReference type="SUPFAM" id="SSF52058">
    <property type="entry name" value="L domain-like"/>
    <property type="match status" value="1"/>
</dbReference>
<organism evidence="5 6">
    <name type="scientific">Brassica rapa subsp. trilocularis</name>
    <dbReference type="NCBI Taxonomy" id="1813537"/>
    <lineage>
        <taxon>Eukaryota</taxon>
        <taxon>Viridiplantae</taxon>
        <taxon>Streptophyta</taxon>
        <taxon>Embryophyta</taxon>
        <taxon>Tracheophyta</taxon>
        <taxon>Spermatophyta</taxon>
        <taxon>Magnoliopsida</taxon>
        <taxon>eudicotyledons</taxon>
        <taxon>Gunneridae</taxon>
        <taxon>Pentapetalae</taxon>
        <taxon>rosids</taxon>
        <taxon>malvids</taxon>
        <taxon>Brassicales</taxon>
        <taxon>Brassicaceae</taxon>
        <taxon>Brassiceae</taxon>
        <taxon>Brassica</taxon>
    </lineage>
</organism>
<gene>
    <name evidence="5" type="primary">A10g500930.1_BraROA</name>
    <name evidence="5" type="ORF">IGI04_039599</name>
</gene>
<accession>A0ABQ7KLB5</accession>
<dbReference type="Gene3D" id="3.40.50.300">
    <property type="entry name" value="P-loop containing nucleotide triphosphate hydrolases"/>
    <property type="match status" value="1"/>
</dbReference>
<proteinExistence type="predicted"/>
<dbReference type="PRINTS" id="PR00364">
    <property type="entry name" value="DISEASERSIST"/>
</dbReference>
<name>A0ABQ7KLB5_BRACM</name>
<dbReference type="SUPFAM" id="SSF52540">
    <property type="entry name" value="P-loop containing nucleoside triphosphate hydrolases"/>
    <property type="match status" value="1"/>
</dbReference>
<dbReference type="Gene3D" id="3.80.10.10">
    <property type="entry name" value="Ribonuclease Inhibitor"/>
    <property type="match status" value="1"/>
</dbReference>
<keyword evidence="2" id="KW-0677">Repeat</keyword>
<dbReference type="InterPro" id="IPR032675">
    <property type="entry name" value="LRR_dom_sf"/>
</dbReference>
<keyword evidence="6" id="KW-1185">Reference proteome</keyword>
<comment type="caution">
    <text evidence="5">The sequence shown here is derived from an EMBL/GenBank/DDBJ whole genome shotgun (WGS) entry which is preliminary data.</text>
</comment>
<evidence type="ECO:0000259" key="3">
    <source>
        <dbReference type="Pfam" id="PF00931"/>
    </source>
</evidence>
<dbReference type="InterPro" id="IPR036390">
    <property type="entry name" value="WH_DNA-bd_sf"/>
</dbReference>
<dbReference type="SUPFAM" id="SSF46785">
    <property type="entry name" value="Winged helix' DNA-binding domain"/>
    <property type="match status" value="1"/>
</dbReference>
<evidence type="ECO:0008006" key="7">
    <source>
        <dbReference type="Google" id="ProtNLM"/>
    </source>
</evidence>
<evidence type="ECO:0000256" key="1">
    <source>
        <dbReference type="ARBA" id="ARBA00022614"/>
    </source>
</evidence>
<feature type="domain" description="NB-ARC" evidence="3">
    <location>
        <begin position="28"/>
        <end position="85"/>
    </location>
</feature>
<evidence type="ECO:0000259" key="4">
    <source>
        <dbReference type="Pfam" id="PF23282"/>
    </source>
</evidence>
<protein>
    <recommendedName>
        <fullName evidence="7">NB-ARC domain-containing protein</fullName>
    </recommendedName>
</protein>
<dbReference type="PANTHER" id="PTHR11017:SF542">
    <property type="entry name" value="DISEASE RESISTANCE PROTEIN (TIR-NBS-LRR CLASS) FAMILY"/>
    <property type="match status" value="1"/>
</dbReference>
<dbReference type="Pfam" id="PF23282">
    <property type="entry name" value="WHD_ROQ1"/>
    <property type="match status" value="1"/>
</dbReference>
<dbReference type="InterPro" id="IPR027417">
    <property type="entry name" value="P-loop_NTPase"/>
</dbReference>
<dbReference type="Pfam" id="PF00931">
    <property type="entry name" value="NB-ARC"/>
    <property type="match status" value="1"/>
</dbReference>
<evidence type="ECO:0000313" key="6">
    <source>
        <dbReference type="Proteomes" id="UP000823674"/>
    </source>
</evidence>
<dbReference type="InterPro" id="IPR002182">
    <property type="entry name" value="NB-ARC"/>
</dbReference>
<dbReference type="EMBL" id="JADBGQ010000010">
    <property type="protein sequence ID" value="KAG5375003.1"/>
    <property type="molecule type" value="Genomic_DNA"/>
</dbReference>
<evidence type="ECO:0000256" key="2">
    <source>
        <dbReference type="ARBA" id="ARBA00022737"/>
    </source>
</evidence>
<dbReference type="Pfam" id="PF07725">
    <property type="entry name" value="LRR_3"/>
    <property type="match status" value="1"/>
</dbReference>
<feature type="domain" description="Disease resistance protein Roq1-like winged-helix" evidence="4">
    <location>
        <begin position="124"/>
        <end position="195"/>
    </location>
</feature>
<dbReference type="InterPro" id="IPR011713">
    <property type="entry name" value="Leu-rich_rpt_3"/>
</dbReference>
<keyword evidence="1" id="KW-0433">Leucine-rich repeat</keyword>
<dbReference type="InterPro" id="IPR044974">
    <property type="entry name" value="Disease_R_plants"/>
</dbReference>
<sequence>MIVKIAADVANKVNVIPSMDFEGMVGMEARLKKVNSYLQGECNEVKMIGIQGPAGIGKTTIARALFNQLSADFELKCFIDLKESYRSDGIDVKHEWEHQLSKLENSLDKKIEDVLKVGYDKLSKKDKSLFLHIAFFFNNEAIDHVTTMLAESNLDFRNGLKTLADKSLVRISTTGWIQMHRLLQQLGRQVVQEQSDDPGKRQFLVDAQEIRDVLVNETGTGSVVGISFDMSKISGELFITGHAFEGMPSLRFLRIYGRYFGKYATLDMSEDITYLPCLRLLHWDSYPSKRLPLTFRPECLIELRMKFSKLEKLWGGIQFNLESFKEVDKSSSSRFGSAPSVSMNIKYLNVGNTKMEEVHPSIVERLPHLKWLRLGGRNVNRITHVPQSVRHLNLSSSVIETIPDCVISLPQLESLFVYNCRQLVSLEGLPLSLKYIDASNCVSLERVSFSFNYLITHFMFRNCLNLDEESRREVIQQRGYNNVWLPGREIPAEFTHKAIGNSIRLVDGEGALSAYSGFKACLVLPPAKKYVLLAITCRIRTKEGVFIKELKWNSVNYFHYKTKHLFICGGNLVGEIHEVDVTAREILLEFSCSDNQRIIACGVRILNKEEESSSGGNVANCDYRADGDGDNKSEATQVSRFENTKGGEHTCCWSWLQNIWPGEENDEEDKTSIMVRR</sequence>